<protein>
    <submittedName>
        <fullName evidence="4">CSK protein</fullName>
    </submittedName>
</protein>
<dbReference type="InterPro" id="IPR045063">
    <property type="entry name" value="Dynamin_N"/>
</dbReference>
<dbReference type="InterPro" id="IPR027417">
    <property type="entry name" value="P-loop_NTPase"/>
</dbReference>
<evidence type="ECO:0000256" key="1">
    <source>
        <dbReference type="ARBA" id="ARBA00008171"/>
    </source>
</evidence>
<dbReference type="SUPFAM" id="SSF56112">
    <property type="entry name" value="Protein kinase-like (PK-like)"/>
    <property type="match status" value="1"/>
</dbReference>
<comment type="similarity">
    <text evidence="1">Belongs to the protein kinase superfamily. TKL Ser/Thr protein kinase family. ROCO subfamily.</text>
</comment>
<dbReference type="SUPFAM" id="SSF52540">
    <property type="entry name" value="P-loop containing nucleoside triphosphate hydrolases"/>
    <property type="match status" value="1"/>
</dbReference>
<keyword evidence="5" id="KW-1185">Reference proteome</keyword>
<gene>
    <name evidence="4" type="primary">CSK</name>
    <name evidence="4" type="ORF">BLAG_LOCUS2928</name>
</gene>
<dbReference type="Gene3D" id="3.40.50.300">
    <property type="entry name" value="P-loop containing nucleotide triphosphate hydrolases"/>
    <property type="match status" value="1"/>
</dbReference>
<dbReference type="Proteomes" id="UP000838412">
    <property type="component" value="Chromosome 10"/>
</dbReference>
<dbReference type="GO" id="GO:0005524">
    <property type="term" value="F:ATP binding"/>
    <property type="evidence" value="ECO:0007669"/>
    <property type="project" value="InterPro"/>
</dbReference>
<feature type="domain" description="Protein kinase" evidence="3">
    <location>
        <begin position="749"/>
        <end position="1021"/>
    </location>
</feature>
<sequence length="1025" mass="115958">MAESGRLTEEVIDQIQDFAQAFPHFVQNKISLEGVSDLFTAKLHLRRYVQERDGVENSLKDATVLVLKLKEEHDKCKEQLQGFYQTTKALLPALDAGVSNQQGVGQLTAEFSQTLEQSVTKLKSSKCPILIAGETSSGKSSLLNLILGEEMLPTSTLSTTSIICELRYGEQRRAKVFTWDDHEIDVPLEDSSSDQRSLEKLSGFIHQKGDRDQETFPYKRAEIYLPLDFLKEGITIVDGPGVGESEKMDEVVFDYMEEAFAFIYVINSANAGGIQKDRLGRLLGVVSAKGREQLEVRKTKGNPNKDITAARFSHRAAIFVCNKWDQVPAHEAQTVQEEQLRVLRRYWHGCTEDQVFRLCTAEATKALQHGVVMKDFRHLLDGIERLIPISLQNKLQVYYSFLDQVLCRIKFMLDATIANAGSGTMTNEERQKRLKKTEKKLGQLKQKASETIERMKDTLKNHVEECVAKVRDLLEDNPSVQELVTSWSSSDLINQSDVHIVKKEVESEVCLRLQNFIMDWEQSEGHFKKAKEDLEEMFREELSGIEEAMSAIERNLTGQGDEDDTKQEDLSMAEVISTDTSSFGESVFDLSIVEKVLIGVTSPLWIPVGAVGALIAAPAMFFVSPKSIFKKLREMKAKRKFNDNKLEYLKKQGLRVLEKFKERETLRAYVVNQMRPSYIFIDSCEQSISEAIESNLILVEHLKEDVRSVEKVRQDVGSLQKKVKIIHDMLTIFGLRHVKELDYDEEQVSVQDAIVSGGAFSNIVKGQLQQKKKATSRDMLIKVSKERSDAAILRIVSEEKCLRRVRHPTQESAIHPNIIWMLGAAKGPGGIPMLILEPASRSLRSLLGRRKSIVTSDNVRRALLDVGKGLEYLHKKGMVHIELSMDTVLVTTEGRPKLTSPCEPRRPELPETADAPASPYVYLAPEVLRGGIYKKPADMYSVGLMMWEMWSLKRLSEVDKIARLKLNQIQDGADKFIRMPAQSEVLPTIAWRPLMSACLDDDPRNRQTCTEFMDVLKDDQVAEVE</sequence>
<dbReference type="EMBL" id="OV696695">
    <property type="protein sequence ID" value="CAH1238236.1"/>
    <property type="molecule type" value="Genomic_DNA"/>
</dbReference>
<dbReference type="InterPro" id="IPR000719">
    <property type="entry name" value="Prot_kinase_dom"/>
</dbReference>
<dbReference type="Gene3D" id="3.30.200.20">
    <property type="entry name" value="Phosphorylase Kinase, domain 1"/>
    <property type="match status" value="1"/>
</dbReference>
<dbReference type="InterPro" id="IPR011009">
    <property type="entry name" value="Kinase-like_dom_sf"/>
</dbReference>
<dbReference type="Pfam" id="PF07714">
    <property type="entry name" value="PK_Tyr_Ser-Thr"/>
    <property type="match status" value="1"/>
</dbReference>
<dbReference type="PANTHER" id="PTHR26392:SF92">
    <property type="entry name" value="PROTEIN KINASE DOMAIN-CONTAINING PROTEIN"/>
    <property type="match status" value="1"/>
</dbReference>
<evidence type="ECO:0000256" key="2">
    <source>
        <dbReference type="SAM" id="Coils"/>
    </source>
</evidence>
<dbReference type="AlphaFoldDB" id="A0A8J9VXJ8"/>
<accession>A0A8J9VXJ8</accession>
<dbReference type="InterPro" id="IPR001245">
    <property type="entry name" value="Ser-Thr/Tyr_kinase_cat_dom"/>
</dbReference>
<dbReference type="Gene3D" id="1.10.510.10">
    <property type="entry name" value="Transferase(Phosphotransferase) domain 1"/>
    <property type="match status" value="1"/>
</dbReference>
<dbReference type="Pfam" id="PF00350">
    <property type="entry name" value="Dynamin_N"/>
    <property type="match status" value="1"/>
</dbReference>
<reference evidence="4" key="1">
    <citation type="submission" date="2022-01" db="EMBL/GenBank/DDBJ databases">
        <authorList>
            <person name="Braso-Vives M."/>
        </authorList>
    </citation>
    <scope>NUCLEOTIDE SEQUENCE</scope>
</reference>
<evidence type="ECO:0000313" key="4">
    <source>
        <dbReference type="EMBL" id="CAH1238236.1"/>
    </source>
</evidence>
<dbReference type="OrthoDB" id="8927528at2759"/>
<feature type="coiled-coil region" evidence="2">
    <location>
        <begin position="427"/>
        <end position="465"/>
    </location>
</feature>
<proteinExistence type="inferred from homology"/>
<keyword evidence="2" id="KW-0175">Coiled coil</keyword>
<dbReference type="PANTHER" id="PTHR26392">
    <property type="entry name" value="MITOGEN-ACTIVATED PROTEIN KINASE KINASE KINASE 7-RELATED"/>
    <property type="match status" value="1"/>
</dbReference>
<organism evidence="4 5">
    <name type="scientific">Branchiostoma lanceolatum</name>
    <name type="common">Common lancelet</name>
    <name type="synonym">Amphioxus lanceolatum</name>
    <dbReference type="NCBI Taxonomy" id="7740"/>
    <lineage>
        <taxon>Eukaryota</taxon>
        <taxon>Metazoa</taxon>
        <taxon>Chordata</taxon>
        <taxon>Cephalochordata</taxon>
        <taxon>Leptocardii</taxon>
        <taxon>Amphioxiformes</taxon>
        <taxon>Branchiostomatidae</taxon>
        <taxon>Branchiostoma</taxon>
    </lineage>
</organism>
<evidence type="ECO:0000313" key="5">
    <source>
        <dbReference type="Proteomes" id="UP000838412"/>
    </source>
</evidence>
<dbReference type="PROSITE" id="PS50011">
    <property type="entry name" value="PROTEIN_KINASE_DOM"/>
    <property type="match status" value="1"/>
</dbReference>
<dbReference type="GO" id="GO:0004672">
    <property type="term" value="F:protein kinase activity"/>
    <property type="evidence" value="ECO:0007669"/>
    <property type="project" value="InterPro"/>
</dbReference>
<evidence type="ECO:0000259" key="3">
    <source>
        <dbReference type="PROSITE" id="PS50011"/>
    </source>
</evidence>
<name>A0A8J9VXJ8_BRALA</name>